<dbReference type="Gene3D" id="3.10.129.10">
    <property type="entry name" value="Hotdog Thioesterase"/>
    <property type="match status" value="1"/>
</dbReference>
<dbReference type="CDD" id="cd03443">
    <property type="entry name" value="PaaI_thioesterase"/>
    <property type="match status" value="1"/>
</dbReference>
<name>A0A560I6C7_9BRAD</name>
<dbReference type="SUPFAM" id="SSF54637">
    <property type="entry name" value="Thioesterase/thiol ester dehydrase-isomerase"/>
    <property type="match status" value="1"/>
</dbReference>
<dbReference type="InterPro" id="IPR029069">
    <property type="entry name" value="HotDog_dom_sf"/>
</dbReference>
<evidence type="ECO:0000256" key="1">
    <source>
        <dbReference type="ARBA" id="ARBA00008324"/>
    </source>
</evidence>
<dbReference type="RefSeq" id="WP_136614993.1">
    <property type="nucleotide sequence ID" value="NZ_LWIG01000004.1"/>
</dbReference>
<dbReference type="InterPro" id="IPR039298">
    <property type="entry name" value="ACOT13"/>
</dbReference>
<comment type="similarity">
    <text evidence="1">Belongs to the thioesterase PaaI family.</text>
</comment>
<dbReference type="AlphaFoldDB" id="A0A560I6C7"/>
<dbReference type="Pfam" id="PF03061">
    <property type="entry name" value="4HBT"/>
    <property type="match status" value="1"/>
</dbReference>
<keyword evidence="2" id="KW-0378">Hydrolase</keyword>
<comment type="caution">
    <text evidence="4">The sequence shown here is derived from an EMBL/GenBank/DDBJ whole genome shotgun (WGS) entry which is preliminary data.</text>
</comment>
<dbReference type="PANTHER" id="PTHR21660:SF1">
    <property type="entry name" value="ACYL-COENZYME A THIOESTERASE 13"/>
    <property type="match status" value="1"/>
</dbReference>
<gene>
    <name evidence="4" type="ORF">FBZ95_103272</name>
</gene>
<protein>
    <submittedName>
        <fullName evidence="4">Uncharacterized protein (TIGR00369 family)</fullName>
    </submittedName>
</protein>
<dbReference type="STRING" id="1399419.A5906_24145"/>
<organism evidence="4 5">
    <name type="scientific">Bradyrhizobium sacchari</name>
    <dbReference type="NCBI Taxonomy" id="1399419"/>
    <lineage>
        <taxon>Bacteria</taxon>
        <taxon>Pseudomonadati</taxon>
        <taxon>Pseudomonadota</taxon>
        <taxon>Alphaproteobacteria</taxon>
        <taxon>Hyphomicrobiales</taxon>
        <taxon>Nitrobacteraceae</taxon>
        <taxon>Bradyrhizobium</taxon>
    </lineage>
</organism>
<evidence type="ECO:0000313" key="4">
    <source>
        <dbReference type="EMBL" id="TWB78433.1"/>
    </source>
</evidence>
<sequence>MTDVSDATANLPPGAQLLGREWLGFDEAGRALIRFQAQPAFTNRHGTVQGGFLAAMLDSATGVCALATLSPDLTVVTKSLDTRFLKPAAVGPITARARMIEQTERDMVVQAELVDAEGITVADATARLRILAKNRVMEP</sequence>
<reference evidence="4 5" key="1">
    <citation type="submission" date="2019-06" db="EMBL/GenBank/DDBJ databases">
        <title>Genomic Encyclopedia of Type Strains, Phase IV (KMG-V): Genome sequencing to study the core and pangenomes of soil and plant-associated prokaryotes.</title>
        <authorList>
            <person name="Whitman W."/>
        </authorList>
    </citation>
    <scope>NUCLEOTIDE SEQUENCE [LARGE SCALE GENOMIC DNA]</scope>
    <source>
        <strain evidence="4 5">BR 10556</strain>
    </source>
</reference>
<dbReference type="EMBL" id="VITW01000003">
    <property type="protein sequence ID" value="TWB78433.1"/>
    <property type="molecule type" value="Genomic_DNA"/>
</dbReference>
<dbReference type="InterPro" id="IPR006683">
    <property type="entry name" value="Thioestr_dom"/>
</dbReference>
<dbReference type="Proteomes" id="UP000315914">
    <property type="component" value="Unassembled WGS sequence"/>
</dbReference>
<evidence type="ECO:0000259" key="3">
    <source>
        <dbReference type="Pfam" id="PF03061"/>
    </source>
</evidence>
<evidence type="ECO:0000256" key="2">
    <source>
        <dbReference type="ARBA" id="ARBA00022801"/>
    </source>
</evidence>
<dbReference type="PANTHER" id="PTHR21660">
    <property type="entry name" value="THIOESTERASE SUPERFAMILY MEMBER-RELATED"/>
    <property type="match status" value="1"/>
</dbReference>
<feature type="domain" description="Thioesterase" evidence="3">
    <location>
        <begin position="45"/>
        <end position="121"/>
    </location>
</feature>
<keyword evidence="5" id="KW-1185">Reference proteome</keyword>
<dbReference type="InterPro" id="IPR003736">
    <property type="entry name" value="PAAI_dom"/>
</dbReference>
<dbReference type="NCBIfam" id="TIGR00369">
    <property type="entry name" value="unchar_dom_1"/>
    <property type="match status" value="1"/>
</dbReference>
<proteinExistence type="inferred from homology"/>
<dbReference type="OrthoDB" id="9813282at2"/>
<dbReference type="GO" id="GO:0047617">
    <property type="term" value="F:fatty acyl-CoA hydrolase activity"/>
    <property type="evidence" value="ECO:0007669"/>
    <property type="project" value="InterPro"/>
</dbReference>
<accession>A0A560I6C7</accession>
<evidence type="ECO:0000313" key="5">
    <source>
        <dbReference type="Proteomes" id="UP000315914"/>
    </source>
</evidence>